<name>A0A2A6CV39_PRIPA</name>
<dbReference type="AlphaFoldDB" id="A0A2A6CV39"/>
<dbReference type="Proteomes" id="UP000005239">
    <property type="component" value="Unassembled WGS sequence"/>
</dbReference>
<accession>A0A2A6CV39</accession>
<reference evidence="1" key="2">
    <citation type="submission" date="2022-06" db="UniProtKB">
        <authorList>
            <consortium name="EnsemblMetazoa"/>
        </authorList>
    </citation>
    <scope>IDENTIFICATION</scope>
    <source>
        <strain evidence="1">PS312</strain>
    </source>
</reference>
<dbReference type="EnsemblMetazoa" id="PPA42932.1">
    <property type="protein sequence ID" value="PPA42932.1"/>
    <property type="gene ID" value="WBGene00281301"/>
</dbReference>
<sequence>MEVNDTLSVETTSDIPLQFYVIAGALILFILTTFAILTVARCLLTRFEKYKQEASDFPVFSPVPYIPQAKRRSSPLCIPTDDEIFITNVDDDQSNSYSYTKYRSNHQMVSRL</sequence>
<evidence type="ECO:0000313" key="1">
    <source>
        <dbReference type="EnsemblMetazoa" id="PPA42932.1"/>
    </source>
</evidence>
<evidence type="ECO:0000313" key="2">
    <source>
        <dbReference type="Proteomes" id="UP000005239"/>
    </source>
</evidence>
<organism evidence="1 2">
    <name type="scientific">Pristionchus pacificus</name>
    <name type="common">Parasitic nematode worm</name>
    <dbReference type="NCBI Taxonomy" id="54126"/>
    <lineage>
        <taxon>Eukaryota</taxon>
        <taxon>Metazoa</taxon>
        <taxon>Ecdysozoa</taxon>
        <taxon>Nematoda</taxon>
        <taxon>Chromadorea</taxon>
        <taxon>Rhabditida</taxon>
        <taxon>Rhabditina</taxon>
        <taxon>Diplogasteromorpha</taxon>
        <taxon>Diplogasteroidea</taxon>
        <taxon>Neodiplogasteridae</taxon>
        <taxon>Pristionchus</taxon>
    </lineage>
</organism>
<accession>A0A8R1V0Q9</accession>
<protein>
    <submittedName>
        <fullName evidence="1">Uncharacterized protein</fullName>
    </submittedName>
</protein>
<keyword evidence="2" id="KW-1185">Reference proteome</keyword>
<proteinExistence type="predicted"/>
<reference evidence="2" key="1">
    <citation type="journal article" date="2008" name="Nat. Genet.">
        <title>The Pristionchus pacificus genome provides a unique perspective on nematode lifestyle and parasitism.</title>
        <authorList>
            <person name="Dieterich C."/>
            <person name="Clifton S.W."/>
            <person name="Schuster L.N."/>
            <person name="Chinwalla A."/>
            <person name="Delehaunty K."/>
            <person name="Dinkelacker I."/>
            <person name="Fulton L."/>
            <person name="Fulton R."/>
            <person name="Godfrey J."/>
            <person name="Minx P."/>
            <person name="Mitreva M."/>
            <person name="Roeseler W."/>
            <person name="Tian H."/>
            <person name="Witte H."/>
            <person name="Yang S.P."/>
            <person name="Wilson R.K."/>
            <person name="Sommer R.J."/>
        </authorList>
    </citation>
    <scope>NUCLEOTIDE SEQUENCE [LARGE SCALE GENOMIC DNA]</scope>
    <source>
        <strain evidence="2">PS312</strain>
    </source>
</reference>
<gene>
    <name evidence="1" type="primary">WBGene00281301</name>
</gene>